<dbReference type="NCBIfam" id="TIGR00685">
    <property type="entry name" value="T6PP"/>
    <property type="match status" value="1"/>
</dbReference>
<comment type="pathway">
    <text evidence="2 5">Glycan biosynthesis; trehalose biosynthesis.</text>
</comment>
<proteinExistence type="inferred from homology"/>
<dbReference type="PANTHER" id="PTHR43768">
    <property type="entry name" value="TREHALOSE 6-PHOSPHATE PHOSPHATASE"/>
    <property type="match status" value="1"/>
</dbReference>
<dbReference type="Pfam" id="PF02358">
    <property type="entry name" value="Trehalose_PPase"/>
    <property type="match status" value="1"/>
</dbReference>
<comment type="similarity">
    <text evidence="3 5">Belongs to the trehalose phosphatase family.</text>
</comment>
<dbReference type="GO" id="GO:0005992">
    <property type="term" value="P:trehalose biosynthetic process"/>
    <property type="evidence" value="ECO:0007669"/>
    <property type="project" value="UniProtKB-UniPathway"/>
</dbReference>
<dbReference type="Proteomes" id="UP000794436">
    <property type="component" value="Unassembled WGS sequence"/>
</dbReference>
<organism evidence="6 7">
    <name type="scientific">Pythium oligandrum</name>
    <name type="common">Mycoparasitic fungus</name>
    <dbReference type="NCBI Taxonomy" id="41045"/>
    <lineage>
        <taxon>Eukaryota</taxon>
        <taxon>Sar</taxon>
        <taxon>Stramenopiles</taxon>
        <taxon>Oomycota</taxon>
        <taxon>Peronosporomycetes</taxon>
        <taxon>Pythiales</taxon>
        <taxon>Pythiaceae</taxon>
        <taxon>Pythium</taxon>
    </lineage>
</organism>
<dbReference type="InterPro" id="IPR036412">
    <property type="entry name" value="HAD-like_sf"/>
</dbReference>
<comment type="function">
    <text evidence="5">Removes the phosphate from trehalose 6-phosphate to produce free trehalose.</text>
</comment>
<dbReference type="EC" id="3.1.3.12" evidence="5"/>
<evidence type="ECO:0000313" key="6">
    <source>
        <dbReference type="EMBL" id="TMW62879.1"/>
    </source>
</evidence>
<dbReference type="UniPathway" id="UPA00299"/>
<comment type="caution">
    <text evidence="6">The sequence shown here is derived from an EMBL/GenBank/DDBJ whole genome shotgun (WGS) entry which is preliminary data.</text>
</comment>
<dbReference type="Gene3D" id="3.30.70.1020">
    <property type="entry name" value="Trehalose-6-phosphate phosphatase related protein, domain 2"/>
    <property type="match status" value="1"/>
</dbReference>
<reference evidence="6" key="1">
    <citation type="submission" date="2019-03" db="EMBL/GenBank/DDBJ databases">
        <title>Long read genome sequence of the mycoparasitic Pythium oligandrum ATCC 38472 isolated from sugarbeet rhizosphere.</title>
        <authorList>
            <person name="Gaulin E."/>
        </authorList>
    </citation>
    <scope>NUCLEOTIDE SEQUENCE</scope>
    <source>
        <strain evidence="6">ATCC 38472_TT</strain>
    </source>
</reference>
<comment type="cofactor">
    <cofactor evidence="5">
        <name>a divalent metal cation</name>
        <dbReference type="ChEBI" id="CHEBI:60240"/>
    </cofactor>
</comment>
<dbReference type="GO" id="GO:0004805">
    <property type="term" value="F:trehalose-phosphatase activity"/>
    <property type="evidence" value="ECO:0007669"/>
    <property type="project" value="UniProtKB-EC"/>
</dbReference>
<dbReference type="InterPro" id="IPR023214">
    <property type="entry name" value="HAD_sf"/>
</dbReference>
<evidence type="ECO:0000256" key="2">
    <source>
        <dbReference type="ARBA" id="ARBA00005199"/>
    </source>
</evidence>
<comment type="catalytic activity">
    <reaction evidence="1 5">
        <text>alpha,alpha-trehalose 6-phosphate + H2O = alpha,alpha-trehalose + phosphate</text>
        <dbReference type="Rhea" id="RHEA:23420"/>
        <dbReference type="ChEBI" id="CHEBI:15377"/>
        <dbReference type="ChEBI" id="CHEBI:16551"/>
        <dbReference type="ChEBI" id="CHEBI:43474"/>
        <dbReference type="ChEBI" id="CHEBI:58429"/>
        <dbReference type="EC" id="3.1.3.12"/>
    </reaction>
</comment>
<dbReference type="EMBL" id="SPLM01000073">
    <property type="protein sequence ID" value="TMW62879.1"/>
    <property type="molecule type" value="Genomic_DNA"/>
</dbReference>
<dbReference type="InterPro" id="IPR006379">
    <property type="entry name" value="HAD-SF_hydro_IIB"/>
</dbReference>
<dbReference type="PANTHER" id="PTHR43768:SF3">
    <property type="entry name" value="TREHALOSE 6-PHOSPHATE PHOSPHATASE"/>
    <property type="match status" value="1"/>
</dbReference>
<dbReference type="InterPro" id="IPR003337">
    <property type="entry name" value="Trehalose_PPase"/>
</dbReference>
<evidence type="ECO:0000313" key="7">
    <source>
        <dbReference type="Proteomes" id="UP000794436"/>
    </source>
</evidence>
<dbReference type="SUPFAM" id="SSF56784">
    <property type="entry name" value="HAD-like"/>
    <property type="match status" value="1"/>
</dbReference>
<dbReference type="NCBIfam" id="TIGR01484">
    <property type="entry name" value="HAD-SF-IIB"/>
    <property type="match status" value="1"/>
</dbReference>
<name>A0A8K1FJ92_PYTOL</name>
<dbReference type="OrthoDB" id="411251at2759"/>
<dbReference type="CDD" id="cd01627">
    <property type="entry name" value="HAD_TPP"/>
    <property type="match status" value="1"/>
</dbReference>
<evidence type="ECO:0000256" key="3">
    <source>
        <dbReference type="ARBA" id="ARBA00008770"/>
    </source>
</evidence>
<sequence>MSAPAPTPAQPTRRMQRLSVSHANALANFDQFIAALAGRRLVIFLDYDGTLTPIVSDPASALLAPETRKILERLHQNFTTGIITGRSLNKIQEFVNIPEFYYAGSHGFDIVGPHGTQIKNQVAVEFLTHLEQIRDTMKSQVADIPGAQVEDNVYSVSLHYRNVDAKYHERMTEIAHGAVAQHPQIKCNDGKMVFEFKPKIDWHKGKALVWLLEALGLDGRDDVFTIFIGDDTTDEDAFEVFHSKSNRNGVGIVVTDHSKPTGATFTLHDTKEVHEFLNKLADYGETKSS</sequence>
<protein>
    <recommendedName>
        <fullName evidence="5">Trehalose 6-phosphate phosphatase</fullName>
        <ecNumber evidence="5">3.1.3.12</ecNumber>
    </recommendedName>
</protein>
<dbReference type="InterPro" id="IPR044651">
    <property type="entry name" value="OTSB-like"/>
</dbReference>
<evidence type="ECO:0000256" key="1">
    <source>
        <dbReference type="ARBA" id="ARBA00000500"/>
    </source>
</evidence>
<keyword evidence="7" id="KW-1185">Reference proteome</keyword>
<evidence type="ECO:0000256" key="5">
    <source>
        <dbReference type="RuleBase" id="RU361117"/>
    </source>
</evidence>
<accession>A0A8K1FJ92</accession>
<evidence type="ECO:0000256" key="4">
    <source>
        <dbReference type="ARBA" id="ARBA00022801"/>
    </source>
</evidence>
<dbReference type="Gene3D" id="3.40.50.1000">
    <property type="entry name" value="HAD superfamily/HAD-like"/>
    <property type="match status" value="1"/>
</dbReference>
<keyword evidence="4 5" id="KW-0378">Hydrolase</keyword>
<gene>
    <name evidence="6" type="ORF">Poli38472_005497</name>
</gene>
<dbReference type="AlphaFoldDB" id="A0A8K1FJ92"/>